<dbReference type="Pfam" id="PF13472">
    <property type="entry name" value="Lipase_GDSL_2"/>
    <property type="match status" value="1"/>
</dbReference>
<dbReference type="InterPro" id="IPR036514">
    <property type="entry name" value="SGNH_hydro_sf"/>
</dbReference>
<keyword evidence="2" id="KW-0378">Hydrolase</keyword>
<dbReference type="InterPro" id="IPR052762">
    <property type="entry name" value="PCW_deacetylase/CE"/>
</dbReference>
<dbReference type="RefSeq" id="WP_289585908.1">
    <property type="nucleotide sequence ID" value="NZ_JAUDDW010000008.1"/>
</dbReference>
<keyword evidence="3" id="KW-1185">Reference proteome</keyword>
<reference evidence="3" key="1">
    <citation type="submission" date="2023-06" db="EMBL/GenBank/DDBJ databases">
        <title>Identification and characterization of horizontal gene transfer across gut microbiota members of farm animals based on homology search.</title>
        <authorList>
            <person name="Zeman M."/>
            <person name="Kubasova T."/>
            <person name="Jahodarova E."/>
            <person name="Nykrynova M."/>
            <person name="Rychlik I."/>
        </authorList>
    </citation>
    <scope>NUCLEOTIDE SEQUENCE [LARGE SCALE GENOMIC DNA]</scope>
    <source>
        <strain evidence="3">161_Gplus</strain>
    </source>
</reference>
<dbReference type="Gene3D" id="3.40.50.1110">
    <property type="entry name" value="SGNH hydrolase"/>
    <property type="match status" value="1"/>
</dbReference>
<name>A0ABT7UX09_9LACO</name>
<evidence type="ECO:0000313" key="3">
    <source>
        <dbReference type="Proteomes" id="UP001529343"/>
    </source>
</evidence>
<dbReference type="Proteomes" id="UP001529343">
    <property type="component" value="Unassembled WGS sequence"/>
</dbReference>
<feature type="domain" description="SGNH hydrolase-type esterase" evidence="1">
    <location>
        <begin position="140"/>
        <end position="302"/>
    </location>
</feature>
<evidence type="ECO:0000313" key="2">
    <source>
        <dbReference type="EMBL" id="MDM8266209.1"/>
    </source>
</evidence>
<proteinExistence type="predicted"/>
<comment type="caution">
    <text evidence="2">The sequence shown here is derived from an EMBL/GenBank/DDBJ whole genome shotgun (WGS) entry which is preliminary data.</text>
</comment>
<gene>
    <name evidence="2" type="ORF">QUW44_03345</name>
</gene>
<organism evidence="2 3">
    <name type="scientific">Limosilactobacillus pontis</name>
    <dbReference type="NCBI Taxonomy" id="35787"/>
    <lineage>
        <taxon>Bacteria</taxon>
        <taxon>Bacillati</taxon>
        <taxon>Bacillota</taxon>
        <taxon>Bacilli</taxon>
        <taxon>Lactobacillales</taxon>
        <taxon>Lactobacillaceae</taxon>
        <taxon>Limosilactobacillus</taxon>
    </lineage>
</organism>
<sequence length="321" mass="35471">MRTYFPPQLLNPAQQTGRWAVRDIDDDQVLYTTNLGSYLRCRVTGSHQLILTVANHHSDLGTGQVYALRVDGNLWRRFPARQEKITVPLTPAPHIIEIMAAGNTDLDEVWTGKQGFAIRSLAVDDAGILTAAPTRLVIDFIGDSITAGCWVAGRHAAADYRPESNYAATCADLVNTDSVRIAYSAGGVLRPATGGVPVASKFLRWIDRDTPWTPNHPQLVVVNLGVNDRRYPVNQFVTTYDRFIRQVTTTFPAAPIVLMIPFSQHFKNEITTIGHRHQLRVIDTANWCPSYTDGLHPNQAGATIAGQHLARVIAPYLGKKV</sequence>
<dbReference type="PANTHER" id="PTHR37834:SF2">
    <property type="entry name" value="ESTERASE, SGNH HYDROLASE-TYPE"/>
    <property type="match status" value="1"/>
</dbReference>
<dbReference type="PANTHER" id="PTHR37834">
    <property type="entry name" value="GDSL-LIKE LIPASE/ACYLHYDROLASE DOMAIN PROTEIN (AFU_ORTHOLOGUE AFUA_2G00620)"/>
    <property type="match status" value="1"/>
</dbReference>
<evidence type="ECO:0000259" key="1">
    <source>
        <dbReference type="Pfam" id="PF13472"/>
    </source>
</evidence>
<dbReference type="InterPro" id="IPR037461">
    <property type="entry name" value="CtCE2-like_dom"/>
</dbReference>
<accession>A0ABT7UX09</accession>
<dbReference type="InterPro" id="IPR013830">
    <property type="entry name" value="SGNH_hydro"/>
</dbReference>
<protein>
    <submittedName>
        <fullName evidence="2">SGNH/GDSL hydrolase family protein</fullName>
    </submittedName>
</protein>
<dbReference type="SUPFAM" id="SSF52266">
    <property type="entry name" value="SGNH hydrolase"/>
    <property type="match status" value="1"/>
</dbReference>
<dbReference type="GO" id="GO:0016787">
    <property type="term" value="F:hydrolase activity"/>
    <property type="evidence" value="ECO:0007669"/>
    <property type="project" value="UniProtKB-KW"/>
</dbReference>
<dbReference type="CDD" id="cd01831">
    <property type="entry name" value="Endoglucanase_E_like"/>
    <property type="match status" value="1"/>
</dbReference>
<dbReference type="EMBL" id="JAUDDW010000008">
    <property type="protein sequence ID" value="MDM8266209.1"/>
    <property type="molecule type" value="Genomic_DNA"/>
</dbReference>